<evidence type="ECO:0000313" key="2">
    <source>
        <dbReference type="EMBL" id="MBR0800126.1"/>
    </source>
</evidence>
<feature type="chain" id="PRO_5045992925" description="DUF5666 domain-containing protein" evidence="1">
    <location>
        <begin position="19"/>
        <end position="114"/>
    </location>
</feature>
<keyword evidence="3" id="KW-1185">Reference proteome</keyword>
<sequence>MRSTVIALAIILLPTAVAASPAYVDERAPESRNAALLSQGIAVAGSPAIETLRGVIDSVDQGADSIDIRLPSNRTERFRVQDGLIFDAVRFGEPVEISVQNISGARTIVRLLEE</sequence>
<keyword evidence="1" id="KW-0732">Signal</keyword>
<evidence type="ECO:0000313" key="3">
    <source>
        <dbReference type="Proteomes" id="UP001315278"/>
    </source>
</evidence>
<proteinExistence type="predicted"/>
<protein>
    <recommendedName>
        <fullName evidence="4">DUF5666 domain-containing protein</fullName>
    </recommendedName>
</protein>
<feature type="signal peptide" evidence="1">
    <location>
        <begin position="1"/>
        <end position="18"/>
    </location>
</feature>
<gene>
    <name evidence="2" type="ORF">JQ615_32635</name>
</gene>
<evidence type="ECO:0000256" key="1">
    <source>
        <dbReference type="SAM" id="SignalP"/>
    </source>
</evidence>
<dbReference type="Proteomes" id="UP001315278">
    <property type="component" value="Unassembled WGS sequence"/>
</dbReference>
<comment type="caution">
    <text evidence="2">The sequence shown here is derived from an EMBL/GenBank/DDBJ whole genome shotgun (WGS) entry which is preliminary data.</text>
</comment>
<name>A0ABS5FTQ6_9BRAD</name>
<accession>A0ABS5FTQ6</accession>
<dbReference type="EMBL" id="JAFCJH010000049">
    <property type="protein sequence ID" value="MBR0800126.1"/>
    <property type="molecule type" value="Genomic_DNA"/>
</dbReference>
<reference evidence="3" key="1">
    <citation type="journal article" date="2021" name="ISME J.">
        <title>Evolutionary origin and ecological implication of a unique nif island in free-living Bradyrhizobium lineages.</title>
        <authorList>
            <person name="Tao J."/>
        </authorList>
    </citation>
    <scope>NUCLEOTIDE SEQUENCE [LARGE SCALE GENOMIC DNA]</scope>
    <source>
        <strain evidence="3">SZCCT0434</strain>
    </source>
</reference>
<organism evidence="2 3">
    <name type="scientific">Bradyrhizobium jicamae</name>
    <dbReference type="NCBI Taxonomy" id="280332"/>
    <lineage>
        <taxon>Bacteria</taxon>
        <taxon>Pseudomonadati</taxon>
        <taxon>Pseudomonadota</taxon>
        <taxon>Alphaproteobacteria</taxon>
        <taxon>Hyphomicrobiales</taxon>
        <taxon>Nitrobacteraceae</taxon>
        <taxon>Bradyrhizobium</taxon>
    </lineage>
</organism>
<evidence type="ECO:0008006" key="4">
    <source>
        <dbReference type="Google" id="ProtNLM"/>
    </source>
</evidence>